<proteinExistence type="predicted"/>
<sequence>MMLLELEMVRMEIVRVRVGARLGNVLVRQRFRLVGKLHLQWGRMAVHSDTGASTTSPGRVQLHALHLIGQLLVLVAVAGQMLVLAPVRVVLRIPTVDGIRLVLLTVLLLLLLRLMIGIVIVAISVPIGVSRPTGGWAMIGCGATGERVCEVDRRLSSALVVVNVGPKRSNKRKPYLAVMCMRRPSMSEEFCALLAKKPSYTTKLFICGIFFESPAEVSSAQPETKTIQN</sequence>
<reference evidence="1" key="1">
    <citation type="submission" date="2022-08" db="UniProtKB">
        <authorList>
            <consortium name="EnsemblMetazoa"/>
        </authorList>
    </citation>
    <scope>IDENTIFICATION</scope>
    <source>
        <strain evidence="1">EBRO</strain>
    </source>
</reference>
<name>A0A182JID2_ANOAO</name>
<accession>A0A182JID2</accession>
<evidence type="ECO:0000313" key="1">
    <source>
        <dbReference type="EnsemblMetazoa" id="AATE018645-PA.1"/>
    </source>
</evidence>
<organism evidence="1">
    <name type="scientific">Anopheles atroparvus</name>
    <name type="common">European mosquito</name>
    <dbReference type="NCBI Taxonomy" id="41427"/>
    <lineage>
        <taxon>Eukaryota</taxon>
        <taxon>Metazoa</taxon>
        <taxon>Ecdysozoa</taxon>
        <taxon>Arthropoda</taxon>
        <taxon>Hexapoda</taxon>
        <taxon>Insecta</taxon>
        <taxon>Pterygota</taxon>
        <taxon>Neoptera</taxon>
        <taxon>Endopterygota</taxon>
        <taxon>Diptera</taxon>
        <taxon>Nematocera</taxon>
        <taxon>Culicoidea</taxon>
        <taxon>Culicidae</taxon>
        <taxon>Anophelinae</taxon>
        <taxon>Anopheles</taxon>
    </lineage>
</organism>
<dbReference type="AlphaFoldDB" id="A0A182JID2"/>
<protein>
    <submittedName>
        <fullName evidence="1">Uncharacterized protein</fullName>
    </submittedName>
</protein>
<dbReference type="VEuPathDB" id="VectorBase:AATE018645"/>
<dbReference type="EnsemblMetazoa" id="AATE018645-RA">
    <property type="protein sequence ID" value="AATE018645-PA.1"/>
    <property type="gene ID" value="AATE018645"/>
</dbReference>